<evidence type="ECO:0000313" key="2">
    <source>
        <dbReference type="Proteomes" id="UP000265520"/>
    </source>
</evidence>
<proteinExistence type="predicted"/>
<evidence type="ECO:0000313" key="1">
    <source>
        <dbReference type="EMBL" id="MCI96977.1"/>
    </source>
</evidence>
<organism evidence="1 2">
    <name type="scientific">Trifolium medium</name>
    <dbReference type="NCBI Taxonomy" id="97028"/>
    <lineage>
        <taxon>Eukaryota</taxon>
        <taxon>Viridiplantae</taxon>
        <taxon>Streptophyta</taxon>
        <taxon>Embryophyta</taxon>
        <taxon>Tracheophyta</taxon>
        <taxon>Spermatophyta</taxon>
        <taxon>Magnoliopsida</taxon>
        <taxon>eudicotyledons</taxon>
        <taxon>Gunneridae</taxon>
        <taxon>Pentapetalae</taxon>
        <taxon>rosids</taxon>
        <taxon>fabids</taxon>
        <taxon>Fabales</taxon>
        <taxon>Fabaceae</taxon>
        <taxon>Papilionoideae</taxon>
        <taxon>50 kb inversion clade</taxon>
        <taxon>NPAAA clade</taxon>
        <taxon>Hologalegina</taxon>
        <taxon>IRL clade</taxon>
        <taxon>Trifolieae</taxon>
        <taxon>Trifolium</taxon>
    </lineage>
</organism>
<feature type="non-terminal residue" evidence="1">
    <location>
        <position position="66"/>
    </location>
</feature>
<accession>A0A392W9B7</accession>
<keyword evidence="2" id="KW-1185">Reference proteome</keyword>
<sequence>EELKAIIDAVNLSEEEDIWRWKPEENEEFSVKSAYVLVCNLLIARENIALGKASAFKAMWKCPAPS</sequence>
<dbReference type="AlphaFoldDB" id="A0A392W9B7"/>
<comment type="caution">
    <text evidence="1">The sequence shown here is derived from an EMBL/GenBank/DDBJ whole genome shotgun (WGS) entry which is preliminary data.</text>
</comment>
<protein>
    <submittedName>
        <fullName evidence="1">Uncharacterized protein</fullName>
    </submittedName>
</protein>
<dbReference type="Proteomes" id="UP000265520">
    <property type="component" value="Unassembled WGS sequence"/>
</dbReference>
<name>A0A392W9B7_9FABA</name>
<reference evidence="1 2" key="1">
    <citation type="journal article" date="2018" name="Front. Plant Sci.">
        <title>Red Clover (Trifolium pratense) and Zigzag Clover (T. medium) - A Picture of Genomic Similarities and Differences.</title>
        <authorList>
            <person name="Dluhosova J."/>
            <person name="Istvanek J."/>
            <person name="Nedelnik J."/>
            <person name="Repkova J."/>
        </authorList>
    </citation>
    <scope>NUCLEOTIDE SEQUENCE [LARGE SCALE GENOMIC DNA]</scope>
    <source>
        <strain evidence="2">cv. 10/8</strain>
        <tissue evidence="1">Leaf</tissue>
    </source>
</reference>
<feature type="non-terminal residue" evidence="1">
    <location>
        <position position="1"/>
    </location>
</feature>
<dbReference type="EMBL" id="LXQA011429752">
    <property type="protein sequence ID" value="MCI96977.1"/>
    <property type="molecule type" value="Genomic_DNA"/>
</dbReference>